<sequence>MSAPITREMLMAYADGQLSAADATAVKAHLDTNPDDTADVALWQRQRDAIATLYAPAAAEPVPARLKVQRLVAEKSRQRIHTVRWAVAAVVLVGLGLGTGWFGRAYLDRLPSTNDQLIASAIYAHDVFVAEKRHAVEVAAAEQDHLVTWLSNRLATPIGTPDLSAEGFDLVGGRLLPGDQKTGRAAQIMYENAAAERVTVYITAAVPGEGNIYEHTTRNQTEALFWTNPYITCTVVGALPDAQMKTIGRAVFEQLTALEEAKSQPA</sequence>
<feature type="transmembrane region" description="Helical" evidence="1">
    <location>
        <begin position="85"/>
        <end position="107"/>
    </location>
</feature>
<accession>A0ABY7YJ01</accession>
<keyword evidence="4" id="KW-1185">Reference proteome</keyword>
<name>A0ABY7YJ01_9HYPH</name>
<organism evidence="3 4">
    <name type="scientific">Devosia algicola</name>
    <dbReference type="NCBI Taxonomy" id="3026418"/>
    <lineage>
        <taxon>Bacteria</taxon>
        <taxon>Pseudomonadati</taxon>
        <taxon>Pseudomonadota</taxon>
        <taxon>Alphaproteobacteria</taxon>
        <taxon>Hyphomicrobiales</taxon>
        <taxon>Devosiaceae</taxon>
        <taxon>Devosia</taxon>
    </lineage>
</organism>
<dbReference type="Pfam" id="PF13490">
    <property type="entry name" value="zf-HC2"/>
    <property type="match status" value="1"/>
</dbReference>
<evidence type="ECO:0000313" key="4">
    <source>
        <dbReference type="Proteomes" id="UP001220530"/>
    </source>
</evidence>
<proteinExistence type="predicted"/>
<keyword evidence="1" id="KW-0812">Transmembrane</keyword>
<dbReference type="InterPro" id="IPR027383">
    <property type="entry name" value="Znf_put"/>
</dbReference>
<reference evidence="3 4" key="1">
    <citation type="submission" date="2023-02" db="EMBL/GenBank/DDBJ databases">
        <title>Devosia algicola sp. nov., isolated from the phycosphere of marine algae.</title>
        <authorList>
            <person name="Kim J.M."/>
            <person name="Lee J.K."/>
            <person name="Choi B.J."/>
            <person name="Bayburt H."/>
            <person name="Jeon C.O."/>
        </authorList>
    </citation>
    <scope>NUCLEOTIDE SEQUENCE [LARGE SCALE GENOMIC DNA]</scope>
    <source>
        <strain evidence="3 4">G20-9</strain>
    </source>
</reference>
<keyword evidence="1" id="KW-0472">Membrane</keyword>
<evidence type="ECO:0000259" key="2">
    <source>
        <dbReference type="Pfam" id="PF13490"/>
    </source>
</evidence>
<keyword evidence="1" id="KW-1133">Transmembrane helix</keyword>
<feature type="domain" description="Putative zinc-finger" evidence="2">
    <location>
        <begin position="7"/>
        <end position="32"/>
    </location>
</feature>
<dbReference type="RefSeq" id="WP_282217659.1">
    <property type="nucleotide sequence ID" value="NZ_CP118246.1"/>
</dbReference>
<evidence type="ECO:0000256" key="1">
    <source>
        <dbReference type="SAM" id="Phobius"/>
    </source>
</evidence>
<dbReference type="Proteomes" id="UP001220530">
    <property type="component" value="Chromosome"/>
</dbReference>
<gene>
    <name evidence="3" type="ORF">PSQ19_10320</name>
</gene>
<protein>
    <submittedName>
        <fullName evidence="3">Anti-sigma factor</fullName>
    </submittedName>
</protein>
<dbReference type="EMBL" id="CP118246">
    <property type="protein sequence ID" value="WDR01248.1"/>
    <property type="molecule type" value="Genomic_DNA"/>
</dbReference>
<dbReference type="Gene3D" id="1.10.10.1320">
    <property type="entry name" value="Anti-sigma factor, zinc-finger domain"/>
    <property type="match status" value="1"/>
</dbReference>
<evidence type="ECO:0000313" key="3">
    <source>
        <dbReference type="EMBL" id="WDR01248.1"/>
    </source>
</evidence>
<dbReference type="InterPro" id="IPR041916">
    <property type="entry name" value="Anti_sigma_zinc_sf"/>
</dbReference>